<reference evidence="3" key="1">
    <citation type="journal article" date="2013" name="Science">
        <title>Comparative analysis of bat genomes provides insight into the evolution of flight and immunity.</title>
        <authorList>
            <person name="Zhang G."/>
            <person name="Cowled C."/>
            <person name="Shi Z."/>
            <person name="Huang Z."/>
            <person name="Bishop-Lilly K.A."/>
            <person name="Fang X."/>
            <person name="Wynne J.W."/>
            <person name="Xiong Z."/>
            <person name="Baker M.L."/>
            <person name="Zhao W."/>
            <person name="Tachedjian M."/>
            <person name="Zhu Y."/>
            <person name="Zhou P."/>
            <person name="Jiang X."/>
            <person name="Ng J."/>
            <person name="Yang L."/>
            <person name="Wu L."/>
            <person name="Xiao J."/>
            <person name="Feng Y."/>
            <person name="Chen Y."/>
            <person name="Sun X."/>
            <person name="Zhang Y."/>
            <person name="Marsh G.A."/>
            <person name="Crameri G."/>
            <person name="Broder C.C."/>
            <person name="Frey K.G."/>
            <person name="Wang L.F."/>
            <person name="Wang J."/>
        </authorList>
    </citation>
    <scope>NUCLEOTIDE SEQUENCE [LARGE SCALE GENOMIC DNA]</scope>
</reference>
<proteinExistence type="predicted"/>
<gene>
    <name evidence="2" type="ORF">MDA_GLEAN10004447</name>
</gene>
<protein>
    <submittedName>
        <fullName evidence="2">Uncharacterized protein</fullName>
    </submittedName>
</protein>
<evidence type="ECO:0000256" key="1">
    <source>
        <dbReference type="SAM" id="MobiDB-lite"/>
    </source>
</evidence>
<feature type="compositionally biased region" description="Basic residues" evidence="1">
    <location>
        <begin position="12"/>
        <end position="23"/>
    </location>
</feature>
<dbReference type="AlphaFoldDB" id="L5LZZ8"/>
<feature type="compositionally biased region" description="Basic and acidic residues" evidence="1">
    <location>
        <begin position="1"/>
        <end position="11"/>
    </location>
</feature>
<sequence>MQQGWELDRTKFPRRKIAKHPWHCNHVSSRLLSKEHQSRKQPAPGLRAAASCGLPLSKEQQLCERPTPPFEEQQPHEQPDLSEEQQLPSSLPTSEEQQPCAARPHLRSSSCAQPAPCMSRRSSSCASILPSSKQQQLHEQPAQSEEQQLCE</sequence>
<feature type="compositionally biased region" description="Polar residues" evidence="1">
    <location>
        <begin position="120"/>
        <end position="151"/>
    </location>
</feature>
<dbReference type="EMBL" id="KB106055">
    <property type="protein sequence ID" value="ELK31595.1"/>
    <property type="molecule type" value="Genomic_DNA"/>
</dbReference>
<feature type="region of interest" description="Disordered" evidence="1">
    <location>
        <begin position="1"/>
        <end position="151"/>
    </location>
</feature>
<keyword evidence="3" id="KW-1185">Reference proteome</keyword>
<organism evidence="2 3">
    <name type="scientific">Myotis davidii</name>
    <name type="common">David's myotis</name>
    <dbReference type="NCBI Taxonomy" id="225400"/>
    <lineage>
        <taxon>Eukaryota</taxon>
        <taxon>Metazoa</taxon>
        <taxon>Chordata</taxon>
        <taxon>Craniata</taxon>
        <taxon>Vertebrata</taxon>
        <taxon>Euteleostomi</taxon>
        <taxon>Mammalia</taxon>
        <taxon>Eutheria</taxon>
        <taxon>Laurasiatheria</taxon>
        <taxon>Chiroptera</taxon>
        <taxon>Yangochiroptera</taxon>
        <taxon>Vespertilionidae</taxon>
        <taxon>Myotis</taxon>
    </lineage>
</organism>
<accession>L5LZZ8</accession>
<evidence type="ECO:0000313" key="2">
    <source>
        <dbReference type="EMBL" id="ELK31595.1"/>
    </source>
</evidence>
<feature type="compositionally biased region" description="Polar residues" evidence="1">
    <location>
        <begin position="84"/>
        <end position="97"/>
    </location>
</feature>
<dbReference type="Proteomes" id="UP000010556">
    <property type="component" value="Unassembled WGS sequence"/>
</dbReference>
<name>L5LZZ8_MYODS</name>
<evidence type="ECO:0000313" key="3">
    <source>
        <dbReference type="Proteomes" id="UP000010556"/>
    </source>
</evidence>